<keyword evidence="2" id="KW-0863">Zinc-finger</keyword>
<evidence type="ECO:0000256" key="3">
    <source>
        <dbReference type="ARBA" id="ARBA00022833"/>
    </source>
</evidence>
<accession>A0A545UJU2</accession>
<evidence type="ECO:0000259" key="4">
    <source>
        <dbReference type="PROSITE" id="PS01358"/>
    </source>
</evidence>
<proteinExistence type="predicted"/>
<name>A0A545UJU2_9GAMM</name>
<dbReference type="SUPFAM" id="SSF90209">
    <property type="entry name" value="Ran binding protein zinc finger-like"/>
    <property type="match status" value="1"/>
</dbReference>
<dbReference type="PROSITE" id="PS01358">
    <property type="entry name" value="ZF_RANBP2_1"/>
    <property type="match status" value="1"/>
</dbReference>
<comment type="caution">
    <text evidence="5">The sequence shown here is derived from an EMBL/GenBank/DDBJ whole genome shotgun (WGS) entry which is preliminary data.</text>
</comment>
<dbReference type="GO" id="GO:0008270">
    <property type="term" value="F:zinc ion binding"/>
    <property type="evidence" value="ECO:0007669"/>
    <property type="project" value="UniProtKB-KW"/>
</dbReference>
<dbReference type="AlphaFoldDB" id="A0A545UJU2"/>
<feature type="domain" description="RanBP2-type" evidence="4">
    <location>
        <begin position="79"/>
        <end position="98"/>
    </location>
</feature>
<dbReference type="RefSeq" id="WP_142891802.1">
    <property type="nucleotide sequence ID" value="NZ_ML660160.1"/>
</dbReference>
<protein>
    <submittedName>
        <fullName evidence="5">DUF2007 domain-containing protein</fullName>
    </submittedName>
</protein>
<dbReference type="EMBL" id="VIKS01000001">
    <property type="protein sequence ID" value="TQV89738.1"/>
    <property type="molecule type" value="Genomic_DNA"/>
</dbReference>
<dbReference type="Pfam" id="PF09413">
    <property type="entry name" value="DUF2007"/>
    <property type="match status" value="1"/>
</dbReference>
<organism evidence="5 6">
    <name type="scientific">Aliikangiella coralliicola</name>
    <dbReference type="NCBI Taxonomy" id="2592383"/>
    <lineage>
        <taxon>Bacteria</taxon>
        <taxon>Pseudomonadati</taxon>
        <taxon>Pseudomonadota</taxon>
        <taxon>Gammaproteobacteria</taxon>
        <taxon>Oceanospirillales</taxon>
        <taxon>Pleioneaceae</taxon>
        <taxon>Aliikangiella</taxon>
    </lineage>
</organism>
<reference evidence="5 6" key="1">
    <citation type="submission" date="2019-07" db="EMBL/GenBank/DDBJ databases">
        <title>Draft genome for Aliikangiella sp. M105.</title>
        <authorList>
            <person name="Wang G."/>
        </authorList>
    </citation>
    <scope>NUCLEOTIDE SEQUENCE [LARGE SCALE GENOMIC DNA]</scope>
    <source>
        <strain evidence="5 6">M105</strain>
    </source>
</reference>
<evidence type="ECO:0000313" key="5">
    <source>
        <dbReference type="EMBL" id="TQV89738.1"/>
    </source>
</evidence>
<sequence length="105" mass="12274">MQKLYCCENPLTARHLKNILENNGISCLIRNESLHATAGEVPPILAWPEIWVNDSAQFEKAELLINEATRERNSSTEEWRCNNCNEVNERQFAICWKCSEMRNEY</sequence>
<evidence type="ECO:0000256" key="2">
    <source>
        <dbReference type="ARBA" id="ARBA00022771"/>
    </source>
</evidence>
<gene>
    <name evidence="5" type="ORF">FLL46_02335</name>
</gene>
<keyword evidence="1" id="KW-0479">Metal-binding</keyword>
<keyword evidence="3" id="KW-0862">Zinc</keyword>
<dbReference type="InterPro" id="IPR001876">
    <property type="entry name" value="Znf_RanBP2"/>
</dbReference>
<dbReference type="Proteomes" id="UP000315439">
    <property type="component" value="Unassembled WGS sequence"/>
</dbReference>
<dbReference type="OrthoDB" id="9814654at2"/>
<dbReference type="InterPro" id="IPR036443">
    <property type="entry name" value="Znf_RanBP2_sf"/>
</dbReference>
<evidence type="ECO:0000313" key="6">
    <source>
        <dbReference type="Proteomes" id="UP000315439"/>
    </source>
</evidence>
<dbReference type="InterPro" id="IPR018551">
    <property type="entry name" value="DUF2007"/>
</dbReference>
<keyword evidence="6" id="KW-1185">Reference proteome</keyword>
<evidence type="ECO:0000256" key="1">
    <source>
        <dbReference type="ARBA" id="ARBA00022723"/>
    </source>
</evidence>